<sequence length="687" mass="73029">MGTGLSANLAGNAGAAPTAFKPPSPRSVPMAGNPDFNLFALNEEHDELRAAIRGLSEKEIAPYAKDVDENARFPEEALTALNASGFNAIHVPEAYDGQGADSVATCIVIEEVARVCGSSSLIPAVNKLGTMGLILKGSEELKSKVLPDLVNGGMASYALSEREAGSDAASMRTRAKADGDDWILNGSKCWITNGGKSTWYTVMAVTDPDKGANGISSFMVHKDDEGFVVGPKEKKLGIKGSPTAELYFENCRIPGDRIIGEPGTGFKTALETLDHTRPTIGAQAVGLAQGALDAALAYTKDRKQFGKSISDFQAVQFMLADMAMKVEAARLMVYTSAARAERGEKNLGFISAAAKCFASDVAMEVTTDAVQLFGGAGYTTDFPVERMMRDAKITQIYEGTNQIQRVVMSRVIGGGTMGAGIAEVCAKAGSSVLVLETKEEFAAAARERIAKSINRGVAKGKITQEEADAAIARVRVTLDMEEFADRDLVIEAAPEIEALKYEIFGKLDKIVKPAGILATNTSSIPVIKIAKATSRPGQVVGVHFFNPVPVMPLVEIVVSLTTSEETVLAVTDYAKNTLRKKTVRAGDRSGFIVNALLIPYLCQAVRMLESGYATAEDIDEAMKGGCGYPMGPLTLLDTVGLDIALAAAESLYAEFAEPHYAPPALLRRMVDAGRLGKKTGRGFYEYA</sequence>
<dbReference type="FunFam" id="1.20.140.10:FF:000004">
    <property type="entry name" value="Acyl-CoA dehydrogenase FadE25"/>
    <property type="match status" value="1"/>
</dbReference>
<comment type="similarity">
    <text evidence="12">Belongs to the DszC flavin monooxygenase family.</text>
</comment>
<dbReference type="InterPro" id="IPR013786">
    <property type="entry name" value="AcylCoA_DH/ox_N"/>
</dbReference>
<evidence type="ECO:0000256" key="20">
    <source>
        <dbReference type="SAM" id="MobiDB-lite"/>
    </source>
</evidence>
<comment type="subcellular location">
    <subcellularLocation>
        <location evidence="2">Cytoplasm</location>
    </subcellularLocation>
</comment>
<evidence type="ECO:0000256" key="4">
    <source>
        <dbReference type="ARBA" id="ARBA00009347"/>
    </source>
</evidence>
<dbReference type="InterPro" id="IPR013107">
    <property type="entry name" value="Acyl-CoA_DH_C"/>
</dbReference>
<dbReference type="CDD" id="cd01158">
    <property type="entry name" value="SCAD_SBCAD"/>
    <property type="match status" value="1"/>
</dbReference>
<comment type="cofactor">
    <cofactor evidence="1">
        <name>FAD</name>
        <dbReference type="ChEBI" id="CHEBI:57692"/>
    </cofactor>
</comment>
<feature type="domain" description="Acyl-CoA dehydrogenase/oxidase N-terminal" evidence="24">
    <location>
        <begin position="42"/>
        <end position="152"/>
    </location>
</feature>
<dbReference type="AlphaFoldDB" id="A0A163L8V4"/>
<dbReference type="SUPFAM" id="SSF47203">
    <property type="entry name" value="Acyl-CoA dehydrogenase C-terminal domain-like"/>
    <property type="match status" value="1"/>
</dbReference>
<comment type="catalytic activity">
    <reaction evidence="18">
        <text>a 2,3-saturated acyl-CoA + A = a 2,3-dehydroacyl-CoA + AH2</text>
        <dbReference type="Rhea" id="RHEA:48608"/>
        <dbReference type="ChEBI" id="CHEBI:13193"/>
        <dbReference type="ChEBI" id="CHEBI:17499"/>
        <dbReference type="ChEBI" id="CHEBI:60015"/>
        <dbReference type="ChEBI" id="CHEBI:65111"/>
    </reaction>
</comment>
<dbReference type="InterPro" id="IPR006176">
    <property type="entry name" value="3-OHacyl-CoA_DH_NAD-bd"/>
</dbReference>
<evidence type="ECO:0000256" key="14">
    <source>
        <dbReference type="ARBA" id="ARBA00034345"/>
    </source>
</evidence>
<evidence type="ECO:0000259" key="23">
    <source>
        <dbReference type="Pfam" id="PF02770"/>
    </source>
</evidence>
<dbReference type="Gene3D" id="1.20.140.10">
    <property type="entry name" value="Butyryl-CoA Dehydrogenase, subunit A, domain 3"/>
    <property type="match status" value="1"/>
</dbReference>
<keyword evidence="6" id="KW-0288">FMN</keyword>
<comment type="catalytic activity">
    <reaction evidence="15">
        <text>dibenzothiophene + FMNH2 + O2 = dibenzothiophene 5-oxide + FMN + H2O + H(+)</text>
        <dbReference type="Rhea" id="RHEA:49076"/>
        <dbReference type="ChEBI" id="CHEBI:15377"/>
        <dbReference type="ChEBI" id="CHEBI:15378"/>
        <dbReference type="ChEBI" id="CHEBI:15379"/>
        <dbReference type="ChEBI" id="CHEBI:23681"/>
        <dbReference type="ChEBI" id="CHEBI:23683"/>
        <dbReference type="ChEBI" id="CHEBI:57618"/>
        <dbReference type="ChEBI" id="CHEBI:58210"/>
    </reaction>
</comment>
<dbReference type="Gene3D" id="3.40.50.720">
    <property type="entry name" value="NAD(P)-binding Rossmann-like Domain"/>
    <property type="match status" value="1"/>
</dbReference>
<evidence type="ECO:0000256" key="13">
    <source>
        <dbReference type="ARBA" id="ARBA00034328"/>
    </source>
</evidence>
<dbReference type="Gene3D" id="1.10.1040.10">
    <property type="entry name" value="N-(1-d-carboxylethyl)-l-norvaline Dehydrogenase, domain 2"/>
    <property type="match status" value="1"/>
</dbReference>
<evidence type="ECO:0000256" key="16">
    <source>
        <dbReference type="ARBA" id="ARBA00048445"/>
    </source>
</evidence>
<dbReference type="InterPro" id="IPR006108">
    <property type="entry name" value="3HC_DH_C"/>
</dbReference>
<dbReference type="PANTHER" id="PTHR43884">
    <property type="entry name" value="ACYL-COA DEHYDROGENASE"/>
    <property type="match status" value="1"/>
</dbReference>
<dbReference type="GO" id="GO:0006631">
    <property type="term" value="P:fatty acid metabolic process"/>
    <property type="evidence" value="ECO:0007669"/>
    <property type="project" value="InterPro"/>
</dbReference>
<dbReference type="InterPro" id="IPR006091">
    <property type="entry name" value="Acyl-CoA_Oxase/DH_mid-dom"/>
</dbReference>
<dbReference type="InterPro" id="IPR036291">
    <property type="entry name" value="NAD(P)-bd_dom_sf"/>
</dbReference>
<dbReference type="STRING" id="5454.A0A163L8V4"/>
<comment type="catalytic activity">
    <reaction evidence="17">
        <text>dibenzothiophene + 2 FMNH2 + 2 O2 = dibenzothiophene 5,5-dioxide + 2 FMN + 2 H2O + 2 H(+)</text>
        <dbReference type="Rhea" id="RHEA:49072"/>
        <dbReference type="ChEBI" id="CHEBI:15377"/>
        <dbReference type="ChEBI" id="CHEBI:15378"/>
        <dbReference type="ChEBI" id="CHEBI:15379"/>
        <dbReference type="ChEBI" id="CHEBI:23681"/>
        <dbReference type="ChEBI" id="CHEBI:57618"/>
        <dbReference type="ChEBI" id="CHEBI:58210"/>
        <dbReference type="ChEBI" id="CHEBI:90356"/>
        <dbReference type="EC" id="1.14.14.21"/>
    </reaction>
</comment>
<evidence type="ECO:0000256" key="19">
    <source>
        <dbReference type="ARBA" id="ARBA00071575"/>
    </source>
</evidence>
<dbReference type="GO" id="GO:0016616">
    <property type="term" value="F:oxidoreductase activity, acting on the CH-OH group of donors, NAD or NADP as acceptor"/>
    <property type="evidence" value="ECO:0007669"/>
    <property type="project" value="InterPro"/>
</dbReference>
<protein>
    <recommendedName>
        <fullName evidence="14">Dibenzothiophene monooxygenase</fullName>
        <ecNumber evidence="13">1.14.14.21</ecNumber>
    </recommendedName>
    <alternativeName>
        <fullName evidence="19">Probable acyl-CoA dehydrogenase fadE25</fullName>
    </alternativeName>
</protein>
<evidence type="ECO:0000256" key="17">
    <source>
        <dbReference type="ARBA" id="ARBA00049456"/>
    </source>
</evidence>
<name>A0A163L8V4_DIDRA</name>
<evidence type="ECO:0000256" key="1">
    <source>
        <dbReference type="ARBA" id="ARBA00001974"/>
    </source>
</evidence>
<keyword evidence="27" id="KW-1185">Reference proteome</keyword>
<dbReference type="InterPro" id="IPR006089">
    <property type="entry name" value="Acyl-CoA_DH_CS"/>
</dbReference>
<dbReference type="GO" id="GO:0003995">
    <property type="term" value="F:acyl-CoA dehydrogenase activity"/>
    <property type="evidence" value="ECO:0007669"/>
    <property type="project" value="InterPro"/>
</dbReference>
<accession>A0A163L8V4</accession>
<dbReference type="InterPro" id="IPR009100">
    <property type="entry name" value="AcylCoA_DH/oxidase_NM_dom_sf"/>
</dbReference>
<dbReference type="InterPro" id="IPR046373">
    <property type="entry name" value="Acyl-CoA_Oxase/DH_mid-dom_sf"/>
</dbReference>
<dbReference type="GO" id="GO:0070403">
    <property type="term" value="F:NAD+ binding"/>
    <property type="evidence" value="ECO:0007669"/>
    <property type="project" value="InterPro"/>
</dbReference>
<dbReference type="FunFam" id="2.40.110.10:FF:000001">
    <property type="entry name" value="Acyl-CoA dehydrogenase, mitochondrial"/>
    <property type="match status" value="1"/>
</dbReference>
<keyword evidence="8" id="KW-0274">FAD</keyword>
<dbReference type="PROSITE" id="PS00073">
    <property type="entry name" value="ACYL_COA_DH_2"/>
    <property type="match status" value="1"/>
</dbReference>
<evidence type="ECO:0000256" key="3">
    <source>
        <dbReference type="ARBA" id="ARBA00005005"/>
    </source>
</evidence>
<dbReference type="Pfam" id="PF02770">
    <property type="entry name" value="Acyl-CoA_dh_M"/>
    <property type="match status" value="1"/>
</dbReference>
<dbReference type="InterPro" id="IPR036250">
    <property type="entry name" value="AcylCo_DH-like_C"/>
</dbReference>
<proteinExistence type="inferred from homology"/>
<comment type="pathway">
    <text evidence="11">Sulfur metabolism; dibenzothiophene degradation.</text>
</comment>
<feature type="domain" description="3-hydroxyacyl-CoA dehydrogenase C-terminal" evidence="21">
    <location>
        <begin position="590"/>
        <end position="686"/>
    </location>
</feature>
<dbReference type="PROSITE" id="PS00072">
    <property type="entry name" value="ACYL_COA_DH_1"/>
    <property type="match status" value="1"/>
</dbReference>
<evidence type="ECO:0000256" key="18">
    <source>
        <dbReference type="ARBA" id="ARBA00052546"/>
    </source>
</evidence>
<dbReference type="FunFam" id="3.40.50.720:FF:000009">
    <property type="entry name" value="Fatty oxidation complex, alpha subunit"/>
    <property type="match status" value="1"/>
</dbReference>
<reference evidence="26 27" key="1">
    <citation type="journal article" date="2016" name="Sci. Rep.">
        <title>Draft genome sequencing and secretome analysis of fungal phytopathogen Ascochyta rabiei provides insight into the necrotrophic effector repertoire.</title>
        <authorList>
            <person name="Verma S."/>
            <person name="Gazara R.K."/>
            <person name="Nizam S."/>
            <person name="Parween S."/>
            <person name="Chattopadhyay D."/>
            <person name="Verma P.K."/>
        </authorList>
    </citation>
    <scope>NUCLEOTIDE SEQUENCE [LARGE SCALE GENOMIC DNA]</scope>
    <source>
        <strain evidence="26 27">ArDII</strain>
    </source>
</reference>
<dbReference type="InterPro" id="IPR037069">
    <property type="entry name" value="AcylCoA_DH/ox_N_sf"/>
</dbReference>
<dbReference type="Pfam" id="PF00725">
    <property type="entry name" value="3HCDH"/>
    <property type="match status" value="1"/>
</dbReference>
<evidence type="ECO:0000256" key="9">
    <source>
        <dbReference type="ARBA" id="ARBA00023002"/>
    </source>
</evidence>
<evidence type="ECO:0000256" key="2">
    <source>
        <dbReference type="ARBA" id="ARBA00004496"/>
    </source>
</evidence>
<dbReference type="Pfam" id="PF08028">
    <property type="entry name" value="Acyl-CoA_dh_2"/>
    <property type="match status" value="1"/>
</dbReference>
<feature type="domain" description="3-hydroxyacyl-CoA dehydrogenase NAD binding" evidence="22">
    <location>
        <begin position="411"/>
        <end position="587"/>
    </location>
</feature>
<evidence type="ECO:0000313" key="27">
    <source>
        <dbReference type="Proteomes" id="UP000076837"/>
    </source>
</evidence>
<dbReference type="Pfam" id="PF02737">
    <property type="entry name" value="3HCDH_N"/>
    <property type="match status" value="1"/>
</dbReference>
<dbReference type="EC" id="1.14.14.21" evidence="13"/>
<evidence type="ECO:0000259" key="21">
    <source>
        <dbReference type="Pfam" id="PF00725"/>
    </source>
</evidence>
<dbReference type="Gene3D" id="1.10.540.10">
    <property type="entry name" value="Acyl-CoA dehydrogenase/oxidase, N-terminal domain"/>
    <property type="match status" value="1"/>
</dbReference>
<dbReference type="NCBIfam" id="NF005875">
    <property type="entry name" value="PRK07819.1"/>
    <property type="match status" value="1"/>
</dbReference>
<evidence type="ECO:0000259" key="24">
    <source>
        <dbReference type="Pfam" id="PF02771"/>
    </source>
</evidence>
<evidence type="ECO:0000256" key="11">
    <source>
        <dbReference type="ARBA" id="ARBA00034307"/>
    </source>
</evidence>
<evidence type="ECO:0000256" key="5">
    <source>
        <dbReference type="ARBA" id="ARBA00022630"/>
    </source>
</evidence>
<evidence type="ECO:0000313" key="26">
    <source>
        <dbReference type="EMBL" id="KZM27590.1"/>
    </source>
</evidence>
<evidence type="ECO:0000256" key="10">
    <source>
        <dbReference type="ARBA" id="ARBA00023033"/>
    </source>
</evidence>
<dbReference type="SUPFAM" id="SSF51735">
    <property type="entry name" value="NAD(P)-binding Rossmann-fold domains"/>
    <property type="match status" value="1"/>
</dbReference>
<comment type="caution">
    <text evidence="26">The sequence shown here is derived from an EMBL/GenBank/DDBJ whole genome shotgun (WGS) entry which is preliminary data.</text>
</comment>
<dbReference type="FunFam" id="1.10.540.10:FF:000023">
    <property type="entry name" value="Acyl-CoA dehydrogenase FadE25"/>
    <property type="match status" value="1"/>
</dbReference>
<keyword evidence="10" id="KW-0503">Monooxygenase</keyword>
<evidence type="ECO:0000256" key="7">
    <source>
        <dbReference type="ARBA" id="ARBA00022741"/>
    </source>
</evidence>
<dbReference type="SUPFAM" id="SSF56645">
    <property type="entry name" value="Acyl-CoA dehydrogenase NM domain-like"/>
    <property type="match status" value="1"/>
</dbReference>
<dbReference type="InterPro" id="IPR013328">
    <property type="entry name" value="6PGD_dom2"/>
</dbReference>
<keyword evidence="9" id="KW-0560">Oxidoreductase</keyword>
<dbReference type="InterPro" id="IPR008927">
    <property type="entry name" value="6-PGluconate_DH-like_C_sf"/>
</dbReference>
<comment type="pathway">
    <text evidence="3">Lipid metabolism; fatty acid beta-oxidation.</text>
</comment>
<dbReference type="GO" id="GO:0050660">
    <property type="term" value="F:flavin adenine dinucleotide binding"/>
    <property type="evidence" value="ECO:0007669"/>
    <property type="project" value="InterPro"/>
</dbReference>
<comment type="catalytic activity">
    <reaction evidence="16">
        <text>dibenzothiophene 5-oxide + FMNH2 + O2 = dibenzothiophene 5,5-dioxide + FMN + H2O + H(+)</text>
        <dbReference type="Rhea" id="RHEA:49080"/>
        <dbReference type="ChEBI" id="CHEBI:15377"/>
        <dbReference type="ChEBI" id="CHEBI:15378"/>
        <dbReference type="ChEBI" id="CHEBI:15379"/>
        <dbReference type="ChEBI" id="CHEBI:23683"/>
        <dbReference type="ChEBI" id="CHEBI:57618"/>
        <dbReference type="ChEBI" id="CHEBI:58210"/>
        <dbReference type="ChEBI" id="CHEBI:90356"/>
    </reaction>
</comment>
<dbReference type="EMBL" id="JYNV01000060">
    <property type="protein sequence ID" value="KZM27590.1"/>
    <property type="molecule type" value="Genomic_DNA"/>
</dbReference>
<dbReference type="PANTHER" id="PTHR43884:SF12">
    <property type="entry name" value="ISOVALERYL-COA DEHYDROGENASE, MITOCHONDRIAL-RELATED"/>
    <property type="match status" value="1"/>
</dbReference>
<dbReference type="Pfam" id="PF02771">
    <property type="entry name" value="Acyl-CoA_dh_N"/>
    <property type="match status" value="1"/>
</dbReference>
<feature type="region of interest" description="Disordered" evidence="20">
    <location>
        <begin position="1"/>
        <end position="27"/>
    </location>
</feature>
<evidence type="ECO:0000256" key="12">
    <source>
        <dbReference type="ARBA" id="ARBA00034317"/>
    </source>
</evidence>
<comment type="similarity">
    <text evidence="4">Belongs to the acyl-CoA dehydrogenase family.</text>
</comment>
<gene>
    <name evidence="26" type="ORF">ST47_g1114</name>
</gene>
<evidence type="ECO:0000256" key="6">
    <source>
        <dbReference type="ARBA" id="ARBA00022643"/>
    </source>
</evidence>
<dbReference type="Proteomes" id="UP000076837">
    <property type="component" value="Unassembled WGS sequence"/>
</dbReference>
<feature type="domain" description="Acyl-CoA oxidase/dehydrogenase middle" evidence="23">
    <location>
        <begin position="157"/>
        <end position="251"/>
    </location>
</feature>
<dbReference type="SUPFAM" id="SSF48179">
    <property type="entry name" value="6-phosphogluconate dehydrogenase C-terminal domain-like"/>
    <property type="match status" value="1"/>
</dbReference>
<evidence type="ECO:0000259" key="22">
    <source>
        <dbReference type="Pfam" id="PF02737"/>
    </source>
</evidence>
<evidence type="ECO:0000256" key="8">
    <source>
        <dbReference type="ARBA" id="ARBA00022827"/>
    </source>
</evidence>
<feature type="domain" description="Acyl-CoA dehydrogenase C-terminal" evidence="25">
    <location>
        <begin position="279"/>
        <end position="401"/>
    </location>
</feature>
<evidence type="ECO:0000259" key="25">
    <source>
        <dbReference type="Pfam" id="PF08028"/>
    </source>
</evidence>
<evidence type="ECO:0000256" key="15">
    <source>
        <dbReference type="ARBA" id="ARBA00047859"/>
    </source>
</evidence>
<keyword evidence="7" id="KW-0547">Nucleotide-binding</keyword>
<dbReference type="Gene3D" id="2.40.110.10">
    <property type="entry name" value="Butyryl-CoA Dehydrogenase, subunit A, domain 2"/>
    <property type="match status" value="1"/>
</dbReference>
<feature type="compositionally biased region" description="Low complexity" evidence="20">
    <location>
        <begin position="1"/>
        <end position="19"/>
    </location>
</feature>
<organism evidence="26 27">
    <name type="scientific">Didymella rabiei</name>
    <name type="common">Chickpea ascochyta blight fungus</name>
    <name type="synonym">Mycosphaerella rabiei</name>
    <dbReference type="NCBI Taxonomy" id="5454"/>
    <lineage>
        <taxon>Eukaryota</taxon>
        <taxon>Fungi</taxon>
        <taxon>Dikarya</taxon>
        <taxon>Ascomycota</taxon>
        <taxon>Pezizomycotina</taxon>
        <taxon>Dothideomycetes</taxon>
        <taxon>Pleosporomycetidae</taxon>
        <taxon>Pleosporales</taxon>
        <taxon>Pleosporineae</taxon>
        <taxon>Didymellaceae</taxon>
        <taxon>Ascochyta</taxon>
    </lineage>
</organism>
<keyword evidence="5" id="KW-0285">Flavoprotein</keyword>